<dbReference type="InterPro" id="IPR005490">
    <property type="entry name" value="LD_TPept_cat_dom"/>
</dbReference>
<evidence type="ECO:0000256" key="6">
    <source>
        <dbReference type="ARBA" id="ARBA00022960"/>
    </source>
</evidence>
<evidence type="ECO:0000256" key="7">
    <source>
        <dbReference type="ARBA" id="ARBA00022984"/>
    </source>
</evidence>
<dbReference type="InterPro" id="IPR038063">
    <property type="entry name" value="Transpep_catalytic_dom"/>
</dbReference>
<comment type="caution">
    <text evidence="11">The sequence shown here is derived from an EMBL/GenBank/DDBJ whole genome shotgun (WGS) entry which is preliminary data.</text>
</comment>
<gene>
    <name evidence="11" type="ORF">N5A92_06360</name>
</gene>
<sequence>MLLSAPIPGEAYADSVPRTHGPVTKRIVERQTGEAPGTILISHAARALDFVLGPQKVARYSIGVARDGFVWSGTVRVGAKAEWPDWRPPAEMRRRDPSLPEMVPAGPYNPLGARAIYLFKNGKDTLYRIHGTNDAPSVGGFVSSGCFRMTNADVMELYRNVPIGAKVVVE</sequence>
<dbReference type="PANTHER" id="PTHR30582">
    <property type="entry name" value="L,D-TRANSPEPTIDASE"/>
    <property type="match status" value="1"/>
</dbReference>
<proteinExistence type="inferred from homology"/>
<keyword evidence="8 9" id="KW-0961">Cell wall biogenesis/degradation</keyword>
<dbReference type="Pfam" id="PF03734">
    <property type="entry name" value="YkuD"/>
    <property type="match status" value="1"/>
</dbReference>
<organism evidence="11 12">
    <name type="scientific">Chelativorans salis</name>
    <dbReference type="NCBI Taxonomy" id="2978478"/>
    <lineage>
        <taxon>Bacteria</taxon>
        <taxon>Pseudomonadati</taxon>
        <taxon>Pseudomonadota</taxon>
        <taxon>Alphaproteobacteria</taxon>
        <taxon>Hyphomicrobiales</taxon>
        <taxon>Phyllobacteriaceae</taxon>
        <taxon>Chelativorans</taxon>
    </lineage>
</organism>
<feature type="active site" description="Nucleophile" evidence="9">
    <location>
        <position position="146"/>
    </location>
</feature>
<dbReference type="InterPro" id="IPR050979">
    <property type="entry name" value="LD-transpeptidase"/>
</dbReference>
<accession>A0ABT2LJC5</accession>
<evidence type="ECO:0000256" key="9">
    <source>
        <dbReference type="PROSITE-ProRule" id="PRU01373"/>
    </source>
</evidence>
<evidence type="ECO:0000256" key="1">
    <source>
        <dbReference type="ARBA" id="ARBA00004752"/>
    </source>
</evidence>
<evidence type="ECO:0000256" key="5">
    <source>
        <dbReference type="ARBA" id="ARBA00022801"/>
    </source>
</evidence>
<dbReference type="CDD" id="cd16913">
    <property type="entry name" value="YkuD_like"/>
    <property type="match status" value="1"/>
</dbReference>
<keyword evidence="4" id="KW-0808">Transferase</keyword>
<evidence type="ECO:0000313" key="12">
    <source>
        <dbReference type="Proteomes" id="UP001320831"/>
    </source>
</evidence>
<evidence type="ECO:0000259" key="10">
    <source>
        <dbReference type="PROSITE" id="PS52029"/>
    </source>
</evidence>
<dbReference type="SUPFAM" id="SSF141523">
    <property type="entry name" value="L,D-transpeptidase catalytic domain-like"/>
    <property type="match status" value="1"/>
</dbReference>
<dbReference type="PANTHER" id="PTHR30582:SF24">
    <property type="entry name" value="L,D-TRANSPEPTIDASE ERFK_SRFK-RELATED"/>
    <property type="match status" value="1"/>
</dbReference>
<dbReference type="EMBL" id="JAOCZP010000002">
    <property type="protein sequence ID" value="MCT7374655.1"/>
    <property type="molecule type" value="Genomic_DNA"/>
</dbReference>
<evidence type="ECO:0000256" key="8">
    <source>
        <dbReference type="ARBA" id="ARBA00023316"/>
    </source>
</evidence>
<keyword evidence="6 9" id="KW-0133">Cell shape</keyword>
<protein>
    <submittedName>
        <fullName evidence="11">L,D-transpeptidase</fullName>
    </submittedName>
</protein>
<reference evidence="11 12" key="1">
    <citation type="submission" date="2022-09" db="EMBL/GenBank/DDBJ databases">
        <title>Chelativorans salina sp. nov., a novel slightly halophilic bacterium isolated from a saline lake sediment enrichment.</title>
        <authorList>
            <person name="Gao L."/>
            <person name="Fang B.-Z."/>
            <person name="Li W.-J."/>
        </authorList>
    </citation>
    <scope>NUCLEOTIDE SEQUENCE [LARGE SCALE GENOMIC DNA]</scope>
    <source>
        <strain evidence="11 12">EGI FJ00035</strain>
    </source>
</reference>
<dbReference type="Proteomes" id="UP001320831">
    <property type="component" value="Unassembled WGS sequence"/>
</dbReference>
<feature type="active site" description="Proton donor/acceptor" evidence="9">
    <location>
        <position position="130"/>
    </location>
</feature>
<keyword evidence="12" id="KW-1185">Reference proteome</keyword>
<comment type="pathway">
    <text evidence="1 9">Cell wall biogenesis; peptidoglycan biosynthesis.</text>
</comment>
<keyword evidence="3" id="KW-0328">Glycosyltransferase</keyword>
<evidence type="ECO:0000313" key="11">
    <source>
        <dbReference type="EMBL" id="MCT7374655.1"/>
    </source>
</evidence>
<evidence type="ECO:0000256" key="4">
    <source>
        <dbReference type="ARBA" id="ARBA00022679"/>
    </source>
</evidence>
<keyword evidence="7 9" id="KW-0573">Peptidoglycan synthesis</keyword>
<name>A0ABT2LJC5_9HYPH</name>
<keyword evidence="5" id="KW-0378">Hydrolase</keyword>
<dbReference type="Gene3D" id="2.40.440.10">
    <property type="entry name" value="L,D-transpeptidase catalytic domain-like"/>
    <property type="match status" value="1"/>
</dbReference>
<evidence type="ECO:0000256" key="3">
    <source>
        <dbReference type="ARBA" id="ARBA00022676"/>
    </source>
</evidence>
<evidence type="ECO:0000256" key="2">
    <source>
        <dbReference type="ARBA" id="ARBA00005992"/>
    </source>
</evidence>
<dbReference type="PROSITE" id="PS52029">
    <property type="entry name" value="LD_TPASE"/>
    <property type="match status" value="1"/>
</dbReference>
<comment type="similarity">
    <text evidence="2">Belongs to the YkuD family.</text>
</comment>
<feature type="domain" description="L,D-TPase catalytic" evidence="10">
    <location>
        <begin position="37"/>
        <end position="170"/>
    </location>
</feature>